<dbReference type="Gene3D" id="2.160.10.10">
    <property type="entry name" value="Hexapeptide repeat proteins"/>
    <property type="match status" value="1"/>
</dbReference>
<protein>
    <submittedName>
        <fullName evidence="1">Acyltransferase</fullName>
    </submittedName>
</protein>
<dbReference type="CDD" id="cd04647">
    <property type="entry name" value="LbH_MAT_like"/>
    <property type="match status" value="1"/>
</dbReference>
<keyword evidence="1" id="KW-0808">Transferase</keyword>
<accession>A0A9D1E8F5</accession>
<name>A0A9D1E8F5_9FIRM</name>
<sequence>MSWKESLKYRINRLRRRLLYSYRAETLRYIRRLNRLGAKIDESVSMSVPESVRLDETTPWMLEIGKNVYIAEGVKIMTHDASWMVLAGEDGIARGHIAPVSIGDNVFLGIDSIVMCNVKICDNVIVGAGAVVTSSIRTPGVYAGNPARKVMDLEQMKAVRDSRQLKEALVLAREYQKKYGKFPPREVFDEYFWLFEEKDLSGLPECFRRQMTHSGNRKKMEEAFLASEPEFAGYDAFRKWCEERICRE</sequence>
<dbReference type="Pfam" id="PF00132">
    <property type="entry name" value="Hexapep"/>
    <property type="match status" value="1"/>
</dbReference>
<dbReference type="PANTHER" id="PTHR23416">
    <property type="entry name" value="SIALIC ACID SYNTHASE-RELATED"/>
    <property type="match status" value="1"/>
</dbReference>
<dbReference type="Proteomes" id="UP000823912">
    <property type="component" value="Unassembled WGS sequence"/>
</dbReference>
<dbReference type="InterPro" id="IPR001451">
    <property type="entry name" value="Hexapep"/>
</dbReference>
<dbReference type="AlphaFoldDB" id="A0A9D1E8F5"/>
<proteinExistence type="predicted"/>
<dbReference type="InterPro" id="IPR011004">
    <property type="entry name" value="Trimer_LpxA-like_sf"/>
</dbReference>
<keyword evidence="1" id="KW-0012">Acyltransferase</keyword>
<dbReference type="SUPFAM" id="SSF51161">
    <property type="entry name" value="Trimeric LpxA-like enzymes"/>
    <property type="match status" value="1"/>
</dbReference>
<evidence type="ECO:0000313" key="2">
    <source>
        <dbReference type="Proteomes" id="UP000823912"/>
    </source>
</evidence>
<dbReference type="InterPro" id="IPR051159">
    <property type="entry name" value="Hexapeptide_acetyltransf"/>
</dbReference>
<comment type="caution">
    <text evidence="1">The sequence shown here is derived from an EMBL/GenBank/DDBJ whole genome shotgun (WGS) entry which is preliminary data.</text>
</comment>
<dbReference type="GO" id="GO:0016746">
    <property type="term" value="F:acyltransferase activity"/>
    <property type="evidence" value="ECO:0007669"/>
    <property type="project" value="UniProtKB-KW"/>
</dbReference>
<reference evidence="1" key="2">
    <citation type="journal article" date="2021" name="PeerJ">
        <title>Extensive microbial diversity within the chicken gut microbiome revealed by metagenomics and culture.</title>
        <authorList>
            <person name="Gilroy R."/>
            <person name="Ravi A."/>
            <person name="Getino M."/>
            <person name="Pursley I."/>
            <person name="Horton D.L."/>
            <person name="Alikhan N.F."/>
            <person name="Baker D."/>
            <person name="Gharbi K."/>
            <person name="Hall N."/>
            <person name="Watson M."/>
            <person name="Adriaenssens E.M."/>
            <person name="Foster-Nyarko E."/>
            <person name="Jarju S."/>
            <person name="Secka A."/>
            <person name="Antonio M."/>
            <person name="Oren A."/>
            <person name="Chaudhuri R.R."/>
            <person name="La Ragione R."/>
            <person name="Hildebrand F."/>
            <person name="Pallen M.J."/>
        </authorList>
    </citation>
    <scope>NUCLEOTIDE SEQUENCE</scope>
    <source>
        <strain evidence="1">ChiSjej5B23-6657</strain>
    </source>
</reference>
<dbReference type="EMBL" id="DVHM01000045">
    <property type="protein sequence ID" value="HIR70178.1"/>
    <property type="molecule type" value="Genomic_DNA"/>
</dbReference>
<gene>
    <name evidence="1" type="ORF">IAA55_02725</name>
</gene>
<organism evidence="1 2">
    <name type="scientific">Candidatus Pullilachnospira gallistercoris</name>
    <dbReference type="NCBI Taxonomy" id="2840911"/>
    <lineage>
        <taxon>Bacteria</taxon>
        <taxon>Bacillati</taxon>
        <taxon>Bacillota</taxon>
        <taxon>Clostridia</taxon>
        <taxon>Lachnospirales</taxon>
        <taxon>Lachnospiraceae</taxon>
        <taxon>Lachnospiraceae incertae sedis</taxon>
        <taxon>Candidatus Pullilachnospira</taxon>
    </lineage>
</organism>
<evidence type="ECO:0000313" key="1">
    <source>
        <dbReference type="EMBL" id="HIR70178.1"/>
    </source>
</evidence>
<reference evidence="1" key="1">
    <citation type="submission" date="2020-10" db="EMBL/GenBank/DDBJ databases">
        <authorList>
            <person name="Gilroy R."/>
        </authorList>
    </citation>
    <scope>NUCLEOTIDE SEQUENCE</scope>
    <source>
        <strain evidence="1">ChiSjej5B23-6657</strain>
    </source>
</reference>